<keyword evidence="6" id="KW-0067">ATP-binding</keyword>
<evidence type="ECO:0000256" key="5">
    <source>
        <dbReference type="ARBA" id="ARBA00022741"/>
    </source>
</evidence>
<dbReference type="SUPFAM" id="SSF82114">
    <property type="entry name" value="Riboflavin kinase-like"/>
    <property type="match status" value="1"/>
</dbReference>
<dbReference type="InterPro" id="IPR023465">
    <property type="entry name" value="Riboflavin_kinase_dom_sf"/>
</dbReference>
<evidence type="ECO:0000256" key="4">
    <source>
        <dbReference type="ARBA" id="ARBA00022679"/>
    </source>
</evidence>
<keyword evidence="3" id="KW-0288">FMN</keyword>
<dbReference type="GO" id="GO:0008531">
    <property type="term" value="F:riboflavin kinase activity"/>
    <property type="evidence" value="ECO:0007669"/>
    <property type="project" value="UniProtKB-EC"/>
</dbReference>
<dbReference type="EMBL" id="BARU01001945">
    <property type="protein sequence ID" value="GAH22451.1"/>
    <property type="molecule type" value="Genomic_DNA"/>
</dbReference>
<protein>
    <recommendedName>
        <fullName evidence="1">riboflavin kinase</fullName>
        <ecNumber evidence="1">2.7.1.26</ecNumber>
    </recommendedName>
</protein>
<evidence type="ECO:0000256" key="3">
    <source>
        <dbReference type="ARBA" id="ARBA00022643"/>
    </source>
</evidence>
<feature type="domain" description="Riboflavin kinase" evidence="7">
    <location>
        <begin position="2"/>
        <end position="33"/>
    </location>
</feature>
<name>X1DND9_9ZZZZ</name>
<evidence type="ECO:0000259" key="7">
    <source>
        <dbReference type="Pfam" id="PF01687"/>
    </source>
</evidence>
<keyword evidence="5" id="KW-0547">Nucleotide-binding</keyword>
<keyword evidence="2" id="KW-0285">Flavoprotein</keyword>
<dbReference type="Gene3D" id="2.40.30.30">
    <property type="entry name" value="Riboflavin kinase-like"/>
    <property type="match status" value="1"/>
</dbReference>
<comment type="caution">
    <text evidence="8">The sequence shown here is derived from an EMBL/GenBank/DDBJ whole genome shotgun (WGS) entry which is preliminary data.</text>
</comment>
<dbReference type="Pfam" id="PF01687">
    <property type="entry name" value="Flavokinase"/>
    <property type="match status" value="1"/>
</dbReference>
<gene>
    <name evidence="8" type="ORF">S03H2_04805</name>
</gene>
<keyword evidence="4" id="KW-0808">Transferase</keyword>
<sequence>DFIKRIRDQQKFETESQLSEQIAKDCEKAKNILKVF</sequence>
<dbReference type="InterPro" id="IPR015865">
    <property type="entry name" value="Riboflavin_kinase_bac/euk"/>
</dbReference>
<evidence type="ECO:0000313" key="8">
    <source>
        <dbReference type="EMBL" id="GAH22451.1"/>
    </source>
</evidence>
<dbReference type="AlphaFoldDB" id="X1DND9"/>
<dbReference type="GO" id="GO:0009231">
    <property type="term" value="P:riboflavin biosynthetic process"/>
    <property type="evidence" value="ECO:0007669"/>
    <property type="project" value="InterPro"/>
</dbReference>
<proteinExistence type="predicted"/>
<dbReference type="EC" id="2.7.1.26" evidence="1"/>
<organism evidence="8">
    <name type="scientific">marine sediment metagenome</name>
    <dbReference type="NCBI Taxonomy" id="412755"/>
    <lineage>
        <taxon>unclassified sequences</taxon>
        <taxon>metagenomes</taxon>
        <taxon>ecological metagenomes</taxon>
    </lineage>
</organism>
<evidence type="ECO:0000256" key="1">
    <source>
        <dbReference type="ARBA" id="ARBA00012105"/>
    </source>
</evidence>
<evidence type="ECO:0000256" key="6">
    <source>
        <dbReference type="ARBA" id="ARBA00022840"/>
    </source>
</evidence>
<evidence type="ECO:0000256" key="2">
    <source>
        <dbReference type="ARBA" id="ARBA00022630"/>
    </source>
</evidence>
<feature type="non-terminal residue" evidence="8">
    <location>
        <position position="1"/>
    </location>
</feature>
<accession>X1DND9</accession>
<reference evidence="8" key="1">
    <citation type="journal article" date="2014" name="Front. Microbiol.">
        <title>High frequency of phylogenetically diverse reductive dehalogenase-homologous genes in deep subseafloor sedimentary metagenomes.</title>
        <authorList>
            <person name="Kawai M."/>
            <person name="Futagami T."/>
            <person name="Toyoda A."/>
            <person name="Takaki Y."/>
            <person name="Nishi S."/>
            <person name="Hori S."/>
            <person name="Arai W."/>
            <person name="Tsubouchi T."/>
            <person name="Morono Y."/>
            <person name="Uchiyama I."/>
            <person name="Ito T."/>
            <person name="Fujiyama A."/>
            <person name="Inagaki F."/>
            <person name="Takami H."/>
        </authorList>
    </citation>
    <scope>NUCLEOTIDE SEQUENCE</scope>
    <source>
        <strain evidence="8">Expedition CK06-06</strain>
    </source>
</reference>
<dbReference type="GO" id="GO:0005524">
    <property type="term" value="F:ATP binding"/>
    <property type="evidence" value="ECO:0007669"/>
    <property type="project" value="UniProtKB-KW"/>
</dbReference>